<dbReference type="KEGG" id="pma:Pro_0034"/>
<reference evidence="1 2" key="1">
    <citation type="journal article" date="2003" name="Proc. Natl. Acad. Sci. U.S.A.">
        <title>Genome sequence of the cyanobacterium Prochlorococcus marinus SS120, a nearly minimal oxyphototrophic genome.</title>
        <authorList>
            <person name="Dufresne A."/>
            <person name="Salanoubat M."/>
            <person name="Partensky F."/>
            <person name="Artiguenave F."/>
            <person name="Axmann I.M."/>
            <person name="Barbe V."/>
            <person name="Duprat S."/>
            <person name="Galperin M.Y."/>
            <person name="Koonin E.V."/>
            <person name="Le Gall F."/>
            <person name="Makarova K.S."/>
            <person name="Ostrowski M."/>
            <person name="Oztas S."/>
            <person name="Robert C."/>
            <person name="Rogozin I.B."/>
            <person name="Scanlan D.J."/>
            <person name="Tandeau de Marsac N."/>
            <person name="Weissenbach J."/>
            <person name="Wincker P."/>
            <person name="Wolf Y.I."/>
            <person name="Hess W.R."/>
        </authorList>
    </citation>
    <scope>NUCLEOTIDE SEQUENCE [LARGE SCALE GENOMIC DNA]</scope>
    <source>
        <strain evidence="2">SARG / CCMP1375 / SS120</strain>
    </source>
</reference>
<dbReference type="PATRIC" id="fig|167539.5.peg.34"/>
<dbReference type="Proteomes" id="UP000001420">
    <property type="component" value="Chromosome"/>
</dbReference>
<evidence type="ECO:0000313" key="2">
    <source>
        <dbReference type="Proteomes" id="UP000001420"/>
    </source>
</evidence>
<dbReference type="EnsemblBacteria" id="AAP99080">
    <property type="protein sequence ID" value="AAP99080"/>
    <property type="gene ID" value="Pro_0034"/>
</dbReference>
<name>Q7VEH9_PROMA</name>
<organism evidence="1 2">
    <name type="scientific">Prochlorococcus marinus (strain SARG / CCMP1375 / SS120)</name>
    <dbReference type="NCBI Taxonomy" id="167539"/>
    <lineage>
        <taxon>Bacteria</taxon>
        <taxon>Bacillati</taxon>
        <taxon>Cyanobacteriota</taxon>
        <taxon>Cyanophyceae</taxon>
        <taxon>Synechococcales</taxon>
        <taxon>Prochlorococcaceae</taxon>
        <taxon>Prochlorococcus</taxon>
    </lineage>
</organism>
<protein>
    <submittedName>
        <fullName evidence="1">Uncharacterized protein</fullName>
    </submittedName>
</protein>
<dbReference type="AlphaFoldDB" id="Q7VEH9"/>
<keyword evidence="2" id="KW-1185">Reference proteome</keyword>
<accession>Q7VEH9</accession>
<gene>
    <name evidence="1" type="ordered locus">Pro_0034</name>
</gene>
<proteinExistence type="predicted"/>
<dbReference type="HOGENOM" id="CLU_2013230_0_0_3"/>
<evidence type="ECO:0000313" key="1">
    <source>
        <dbReference type="EMBL" id="AAP99080.1"/>
    </source>
</evidence>
<sequence>MVEIVIAAIDIGRKNKFFLLLITKNSSWFLSRYLYAFECLVCLPESFLESIAIFVLIEGIQSQIVINLTACNKAIAGLMQDSASTTLISLMLPGVALNKDLFDQLQLIVYFKVQDSSLLILME</sequence>
<dbReference type="EMBL" id="AE017126">
    <property type="protein sequence ID" value="AAP99080.1"/>
    <property type="molecule type" value="Genomic_DNA"/>
</dbReference>